<gene>
    <name evidence="7" type="ORF">BDW47DRAFT_134141</name>
</gene>
<dbReference type="GeneID" id="36525182"/>
<evidence type="ECO:0000256" key="1">
    <source>
        <dbReference type="ARBA" id="ARBA00001974"/>
    </source>
</evidence>
<evidence type="ECO:0000313" key="7">
    <source>
        <dbReference type="EMBL" id="PLB40928.1"/>
    </source>
</evidence>
<feature type="region of interest" description="Disordered" evidence="6">
    <location>
        <begin position="1"/>
        <end position="31"/>
    </location>
</feature>
<proteinExistence type="inferred from homology"/>
<dbReference type="SUPFAM" id="SSF51905">
    <property type="entry name" value="FAD/NAD(P)-binding domain"/>
    <property type="match status" value="2"/>
</dbReference>
<evidence type="ECO:0000256" key="4">
    <source>
        <dbReference type="ARBA" id="ARBA00022827"/>
    </source>
</evidence>
<dbReference type="AlphaFoldDB" id="A0A2I2FJW2"/>
<accession>A0A2I2FJW2</accession>
<dbReference type="InterPro" id="IPR020946">
    <property type="entry name" value="Flavin_mOase-like"/>
</dbReference>
<protein>
    <submittedName>
        <fullName evidence="7">FAD/NAD(P)-binding domain-containing protein</fullName>
    </submittedName>
</protein>
<dbReference type="OrthoDB" id="74360at2759"/>
<dbReference type="GO" id="GO:0050660">
    <property type="term" value="F:flavin adenine dinucleotide binding"/>
    <property type="evidence" value="ECO:0007669"/>
    <property type="project" value="InterPro"/>
</dbReference>
<dbReference type="Pfam" id="PF00743">
    <property type="entry name" value="FMO-like"/>
    <property type="match status" value="1"/>
</dbReference>
<evidence type="ECO:0000256" key="5">
    <source>
        <dbReference type="ARBA" id="ARBA00023002"/>
    </source>
</evidence>
<dbReference type="RefSeq" id="XP_024674940.1">
    <property type="nucleotide sequence ID" value="XM_024818022.1"/>
</dbReference>
<dbReference type="Proteomes" id="UP000234585">
    <property type="component" value="Unassembled WGS sequence"/>
</dbReference>
<dbReference type="GO" id="GO:0004499">
    <property type="term" value="F:N,N-dimethylaniline monooxygenase activity"/>
    <property type="evidence" value="ECO:0007669"/>
    <property type="project" value="InterPro"/>
</dbReference>
<dbReference type="GO" id="GO:0050661">
    <property type="term" value="F:NADP binding"/>
    <property type="evidence" value="ECO:0007669"/>
    <property type="project" value="InterPro"/>
</dbReference>
<dbReference type="PANTHER" id="PTHR42877:SF12">
    <property type="entry name" value="MONOOXYGENASE"/>
    <property type="match status" value="1"/>
</dbReference>
<dbReference type="InterPro" id="IPR036188">
    <property type="entry name" value="FAD/NAD-bd_sf"/>
</dbReference>
<keyword evidence="5" id="KW-0560">Oxidoreductase</keyword>
<dbReference type="PANTHER" id="PTHR42877">
    <property type="entry name" value="L-ORNITHINE N(5)-MONOOXYGENASE-RELATED"/>
    <property type="match status" value="1"/>
</dbReference>
<evidence type="ECO:0000313" key="8">
    <source>
        <dbReference type="Proteomes" id="UP000234585"/>
    </source>
</evidence>
<sequence>MAQTRLSQIASQLSPGGGQGNRSPDGDEPSYTVCERPLGAPRPIRIVCIGAGASGLNLIRSARQGLTDFEIVVYEKNTKIGGTWFENRYPGCKCDITSHNYQFSWHPNPGWTSFFSPAQEIEEYLCTVCKEERMADAIHTDHEVVSAEWEESSGVWKVRVRDTTGKAGEFEDHCQFLIDARGILNHWKWPTIQGLHDFQGTLVHSANWPRELDYTGKRVAVIGNGSSGIQIVPAMQPTVDHLVHFVRSPTWIAPPRVDTLRMSNAAKILDQIELDANEKFTPRQIEKFRSDPAFYKRFVKSVEEEVNGNFPITLKDSDTAAFATASLRMYMADALGDDERLCKALIPEFPVGCRRLTPGTGYLESLRAPNVRLVTDGISGVVPQGIQTTGGEIIELDIIVCATGFDVSFCPRFPIVGRQGNLQDIWSTCRPRAYMSCAVPGLPNYFCFLGPNAPIGHGSVFTVTEHVANYIVNAIRKCQTQGIKALAPTHAAMEDFYQHIDIFMPRTAWAGGCRSWFKNGAMDGPVTALHPGSRIHFFHMLEQFRGEDWEYVYDNPYGNRFSYLGNGFSTKEQDGSDSTWYLNH</sequence>
<evidence type="ECO:0000256" key="6">
    <source>
        <dbReference type="SAM" id="MobiDB-lite"/>
    </source>
</evidence>
<name>A0A2I2FJW2_ASPCN</name>
<dbReference type="Gene3D" id="3.50.50.60">
    <property type="entry name" value="FAD/NAD(P)-binding domain"/>
    <property type="match status" value="2"/>
</dbReference>
<evidence type="ECO:0000256" key="3">
    <source>
        <dbReference type="ARBA" id="ARBA00022630"/>
    </source>
</evidence>
<dbReference type="EMBL" id="KZ559122">
    <property type="protein sequence ID" value="PLB40928.1"/>
    <property type="molecule type" value="Genomic_DNA"/>
</dbReference>
<reference evidence="7 8" key="1">
    <citation type="submission" date="2017-12" db="EMBL/GenBank/DDBJ databases">
        <authorList>
            <consortium name="DOE Joint Genome Institute"/>
            <person name="Haridas S."/>
            <person name="Kjaerbolling I."/>
            <person name="Vesth T.C."/>
            <person name="Frisvad J.C."/>
            <person name="Nybo J.L."/>
            <person name="Theobald S."/>
            <person name="Kuo A."/>
            <person name="Bowyer P."/>
            <person name="Matsuda Y."/>
            <person name="Mondo S."/>
            <person name="Lyhne E.K."/>
            <person name="Kogle M.E."/>
            <person name="Clum A."/>
            <person name="Lipzen A."/>
            <person name="Salamov A."/>
            <person name="Ngan C.Y."/>
            <person name="Daum C."/>
            <person name="Chiniquy J."/>
            <person name="Barry K."/>
            <person name="LaButti K."/>
            <person name="Simmons B.A."/>
            <person name="Magnuson J.K."/>
            <person name="Mortensen U.H."/>
            <person name="Larsen T.O."/>
            <person name="Grigoriev I.V."/>
            <person name="Baker S.E."/>
            <person name="Andersen M.R."/>
            <person name="Nordberg H.P."/>
            <person name="Cantor M.N."/>
            <person name="Hua S.X."/>
        </authorList>
    </citation>
    <scope>NUCLEOTIDE SEQUENCE [LARGE SCALE GENOMIC DNA]</scope>
    <source>
        <strain evidence="7 8">CBS 102.13</strain>
    </source>
</reference>
<keyword evidence="3" id="KW-0285">Flavoprotein</keyword>
<comment type="cofactor">
    <cofactor evidence="1">
        <name>FAD</name>
        <dbReference type="ChEBI" id="CHEBI:57692"/>
    </cofactor>
</comment>
<feature type="compositionally biased region" description="Polar residues" evidence="6">
    <location>
        <begin position="1"/>
        <end position="14"/>
    </location>
</feature>
<keyword evidence="4" id="KW-0274">FAD</keyword>
<organism evidence="7 8">
    <name type="scientific">Aspergillus candidus</name>
    <dbReference type="NCBI Taxonomy" id="41067"/>
    <lineage>
        <taxon>Eukaryota</taxon>
        <taxon>Fungi</taxon>
        <taxon>Dikarya</taxon>
        <taxon>Ascomycota</taxon>
        <taxon>Pezizomycotina</taxon>
        <taxon>Eurotiomycetes</taxon>
        <taxon>Eurotiomycetidae</taxon>
        <taxon>Eurotiales</taxon>
        <taxon>Aspergillaceae</taxon>
        <taxon>Aspergillus</taxon>
        <taxon>Aspergillus subgen. Circumdati</taxon>
    </lineage>
</organism>
<comment type="similarity">
    <text evidence="2">Belongs to the FAD-binding monooxygenase family.</text>
</comment>
<keyword evidence="8" id="KW-1185">Reference proteome</keyword>
<dbReference type="InterPro" id="IPR051209">
    <property type="entry name" value="FAD-bind_Monooxygenase_sf"/>
</dbReference>
<evidence type="ECO:0000256" key="2">
    <source>
        <dbReference type="ARBA" id="ARBA00010139"/>
    </source>
</evidence>